<organism evidence="2 3">
    <name type="scientific">Culex nigripalpus nucleopolyhedrovirus (isolate Florida/1997)</name>
    <name type="common">CuniNPV</name>
    <dbReference type="NCBI Taxonomy" id="645993"/>
    <lineage>
        <taxon>Viruses</taxon>
        <taxon>Viruses incertae sedis</taxon>
        <taxon>Naldaviricetes</taxon>
        <taxon>Lefavirales</taxon>
        <taxon>Baculoviridae</taxon>
        <taxon>Deltabaculovirus</taxon>
    </lineage>
</organism>
<gene>
    <name evidence="2" type="primary">CUN100</name>
</gene>
<reference evidence="2 3" key="1">
    <citation type="journal article" date="2001" name="J. Virol.">
        <title>Genome sequence of a baculovirus pathogenic for Culex nigripalpus.</title>
        <authorList>
            <person name="Afonso C.L."/>
            <person name="Tulman E.R."/>
            <person name="Lu Z."/>
            <person name="Balinsky C.A."/>
            <person name="Moser B.A."/>
            <person name="Becnel J.J."/>
            <person name="Rock D.L."/>
            <person name="Kutish G.F."/>
        </authorList>
    </citation>
    <scope>NUCLEOTIDE SEQUENCE [LARGE SCALE GENOMIC DNA]</scope>
    <source>
        <strain evidence="3">Isolate Florida/1997</strain>
    </source>
</reference>
<dbReference type="RefSeq" id="NP_203404.1">
    <property type="nucleotide sequence ID" value="NC_003084.1"/>
</dbReference>
<evidence type="ECO:0000313" key="3">
    <source>
        <dbReference type="Proteomes" id="UP000006635"/>
    </source>
</evidence>
<dbReference type="GeneID" id="921883"/>
<dbReference type="KEGG" id="vg:921883"/>
<keyword evidence="3" id="KW-1185">Reference proteome</keyword>
<evidence type="ECO:0000313" key="2">
    <source>
        <dbReference type="EMBL" id="AAK94178.1"/>
    </source>
</evidence>
<dbReference type="Proteomes" id="UP000006635">
    <property type="component" value="Segment"/>
</dbReference>
<evidence type="ECO:0000256" key="1">
    <source>
        <dbReference type="SAM" id="MobiDB-lite"/>
    </source>
</evidence>
<dbReference type="EMBL" id="AF403738">
    <property type="protein sequence ID" value="AAK94178.1"/>
    <property type="molecule type" value="Genomic_DNA"/>
</dbReference>
<feature type="region of interest" description="Disordered" evidence="1">
    <location>
        <begin position="1"/>
        <end position="30"/>
    </location>
</feature>
<name>Q919H7_NPVCO</name>
<proteinExistence type="predicted"/>
<feature type="compositionally biased region" description="Basic and acidic residues" evidence="1">
    <location>
        <begin position="17"/>
        <end position="28"/>
    </location>
</feature>
<organismHost>
    <name type="scientific">Culex nigripalpus</name>
    <dbReference type="NCBI Taxonomy" id="42429"/>
</organismHost>
<sequence>MAQRNGNSQRSVKRFKAGNERDEYVEPLRDEDECDRSQGALELFQNIKTVKKLCSSNSAVCNLPETLSKNHLVLEADDVKKYKMLLTYVPKKDNKHDSFVMTLIRENEKLSSSPFIYVMATVQTTDKDGVRFSNMYSPGLNELSDAVRTNEVFTNTMATFGATNIPRAEEYWVKPDDHQWFMMHHQDPEDKSGGFVYSPMATPPPGVTFQNVTIVARYVGVRFKFPSKDEVKYTDVFNSVFIFVPPRSDM</sequence>
<feature type="compositionally biased region" description="Polar residues" evidence="1">
    <location>
        <begin position="1"/>
        <end position="10"/>
    </location>
</feature>
<accession>Q919H7</accession>
<protein>
    <submittedName>
        <fullName evidence="2">Uncharacterized protein</fullName>
    </submittedName>
</protein>